<keyword evidence="2" id="KW-1185">Reference proteome</keyword>
<reference evidence="1 2" key="1">
    <citation type="journal article" date="2016" name="BMC Genomics">
        <title>Comparative genomics reveals Cyclospora cayetanensis possesses coccidia-like metabolism and invasion components but unique surface antigens.</title>
        <authorList>
            <person name="Liu S."/>
            <person name="Wang L."/>
            <person name="Zheng H."/>
            <person name="Xu Z."/>
            <person name="Roellig D.M."/>
            <person name="Li N."/>
            <person name="Frace M.A."/>
            <person name="Tang K."/>
            <person name="Arrowood M.J."/>
            <person name="Moss D.M."/>
            <person name="Zhang L."/>
            <person name="Feng Y."/>
            <person name="Xiao L."/>
        </authorList>
    </citation>
    <scope>NUCLEOTIDE SEQUENCE [LARGE SCALE GENOMIC DNA]</scope>
    <source>
        <strain evidence="1 2">CHN_HEN01</strain>
    </source>
</reference>
<organism evidence="1 2">
    <name type="scientific">Cyclospora cayetanensis</name>
    <dbReference type="NCBI Taxonomy" id="88456"/>
    <lineage>
        <taxon>Eukaryota</taxon>
        <taxon>Sar</taxon>
        <taxon>Alveolata</taxon>
        <taxon>Apicomplexa</taxon>
        <taxon>Conoidasida</taxon>
        <taxon>Coccidia</taxon>
        <taxon>Eucoccidiorida</taxon>
        <taxon>Eimeriorina</taxon>
        <taxon>Eimeriidae</taxon>
        <taxon>Cyclospora</taxon>
    </lineage>
</organism>
<gene>
    <name evidence="1" type="ORF">cyc_00868</name>
</gene>
<evidence type="ECO:0000313" key="1">
    <source>
        <dbReference type="EMBL" id="OEH79608.1"/>
    </source>
</evidence>
<dbReference type="AlphaFoldDB" id="A0A1D3D868"/>
<dbReference type="InParanoid" id="A0A1D3D868"/>
<proteinExistence type="predicted"/>
<evidence type="ECO:0000313" key="2">
    <source>
        <dbReference type="Proteomes" id="UP000095192"/>
    </source>
</evidence>
<dbReference type="Proteomes" id="UP000095192">
    <property type="component" value="Unassembled WGS sequence"/>
</dbReference>
<sequence length="225" mass="25214">MHCRRVWLVCSACPTALKVIRTRFIITKGRLVVKAHQNALTNFGFPIRDDAGDESVEPSCMRSVKEAASKETNFESLTRMCPETAEMQTMRAQCFFNALTEYYDGVHTDCPGKMSHNPPMRDVDNFCFTLSVSQGLKLANMRHFLPAPFMVGMKASRVDTKSASSHINGQESIGNVYSYRTGRGHTYETLPHRQVNNVEAEDSEGAVEGIDFRAIERRGDAVQIL</sequence>
<protein>
    <submittedName>
        <fullName evidence="1">Uncharacterized protein</fullName>
    </submittedName>
</protein>
<accession>A0A1D3D868</accession>
<dbReference type="VEuPathDB" id="ToxoDB:cyc_00868"/>
<dbReference type="EMBL" id="JROU02000330">
    <property type="protein sequence ID" value="OEH79608.1"/>
    <property type="molecule type" value="Genomic_DNA"/>
</dbReference>
<comment type="caution">
    <text evidence="1">The sequence shown here is derived from an EMBL/GenBank/DDBJ whole genome shotgun (WGS) entry which is preliminary data.</text>
</comment>
<name>A0A1D3D868_9EIME</name>